<gene>
    <name evidence="2" type="ORF">Q6237_09095</name>
</gene>
<comment type="caution">
    <text evidence="2">The sequence shown here is derived from an EMBL/GenBank/DDBJ whole genome shotgun (WGS) entry which is preliminary data.</text>
</comment>
<dbReference type="PANTHER" id="PTHR30535:SF34">
    <property type="entry name" value="MOLYBDATE-BINDING PROTEIN MOLA"/>
    <property type="match status" value="1"/>
</dbReference>
<sequence length="403" mass="45674">MHQCALLQHRHRTPHHRFDKLVFLMHRRRFLQAAALLALSSPSRSLRAQADTQIVTDIVGRTVTLRYPLRRIFLAEGNLFYTVAALNPRAPMEKLVGWRDNFRTADLDSYRLYLRYFPELAKLPAFAGVQQMQFDLERLIALRPEAMLLNANTRSVLETSGLMAKLTAANIPVVFVDMSIGLMNNSARSIAIMGQLFDNPQSAHSLIRFRQRHLDTIRDTLMKRAPPRPRIMMERAAGLYEDCCLSWGNGNYGEMVDSAGGFNLAQMHIHGVYGALSQETVIASRPDKIVVTGSNWSHYSPHGDWINLGPGADLTLAKTRLEKLMRRPAYRTLAAAKNGQAYAIWHPFYDHPFNFVAIERLASWFHPSLFAGVDPEATFAELFARFLPIPYQPGYWVSLKAAP</sequence>
<dbReference type="SUPFAM" id="SSF53807">
    <property type="entry name" value="Helical backbone' metal receptor"/>
    <property type="match status" value="1"/>
</dbReference>
<dbReference type="Pfam" id="PF01497">
    <property type="entry name" value="Peripla_BP_2"/>
    <property type="match status" value="1"/>
</dbReference>
<protein>
    <submittedName>
        <fullName evidence="2">ABC transporter substrate-binding protein</fullName>
    </submittedName>
</protein>
<dbReference type="PROSITE" id="PS50983">
    <property type="entry name" value="FE_B12_PBP"/>
    <property type="match status" value="1"/>
</dbReference>
<dbReference type="EMBL" id="JAVCZN010000002">
    <property type="protein sequence ID" value="MDQ1861142.1"/>
    <property type="molecule type" value="Genomic_DNA"/>
</dbReference>
<evidence type="ECO:0000259" key="1">
    <source>
        <dbReference type="PROSITE" id="PS50983"/>
    </source>
</evidence>
<dbReference type="Gene3D" id="3.40.50.1980">
    <property type="entry name" value="Nitrogenase molybdenum iron protein domain"/>
    <property type="match status" value="2"/>
</dbReference>
<keyword evidence="3" id="KW-1185">Reference proteome</keyword>
<dbReference type="PANTHER" id="PTHR30535">
    <property type="entry name" value="VITAMIN B12-BINDING PROTEIN"/>
    <property type="match status" value="1"/>
</dbReference>
<dbReference type="RefSeq" id="WP_262942285.1">
    <property type="nucleotide sequence ID" value="NZ_JAIQCT010000002.1"/>
</dbReference>
<accession>A0ABU0VI86</accession>
<name>A0ABU0VI86_9GAMM</name>
<proteinExistence type="predicted"/>
<reference evidence="2" key="1">
    <citation type="submission" date="2023-07" db="EMBL/GenBank/DDBJ databases">
        <title>In vitro acaricidal activity of Serratia ureilytica strains isolated from Mimosa pudica nodules againts the dust mite Tyrophagus putrescentiae.</title>
        <authorList>
            <person name="Wong-Villareal A."/>
            <person name="Cerqueda-Garcia D."/>
        </authorList>
    </citation>
    <scope>NUCLEOTIDE SEQUENCE</scope>
    <source>
        <strain evidence="2">UTS2</strain>
    </source>
</reference>
<organism evidence="2 3">
    <name type="scientific">Serratia ureilytica</name>
    <dbReference type="NCBI Taxonomy" id="300181"/>
    <lineage>
        <taxon>Bacteria</taxon>
        <taxon>Pseudomonadati</taxon>
        <taxon>Pseudomonadota</taxon>
        <taxon>Gammaproteobacteria</taxon>
        <taxon>Enterobacterales</taxon>
        <taxon>Yersiniaceae</taxon>
        <taxon>Serratia</taxon>
    </lineage>
</organism>
<dbReference type="InterPro" id="IPR002491">
    <property type="entry name" value="ABC_transptr_periplasmic_BD"/>
</dbReference>
<feature type="domain" description="Fe/B12 periplasmic-binding" evidence="1">
    <location>
        <begin position="71"/>
        <end position="373"/>
    </location>
</feature>
<evidence type="ECO:0000313" key="2">
    <source>
        <dbReference type="EMBL" id="MDQ1861142.1"/>
    </source>
</evidence>
<dbReference type="Proteomes" id="UP001177872">
    <property type="component" value="Unassembled WGS sequence"/>
</dbReference>
<evidence type="ECO:0000313" key="3">
    <source>
        <dbReference type="Proteomes" id="UP001177872"/>
    </source>
</evidence>
<dbReference type="InterPro" id="IPR050902">
    <property type="entry name" value="ABC_Transporter_SBP"/>
</dbReference>